<dbReference type="PhylomeDB" id="E9FZ45"/>
<dbReference type="InParanoid" id="E9FZ45"/>
<name>E9FZ45_DAPPU</name>
<dbReference type="Proteomes" id="UP000000305">
    <property type="component" value="Unassembled WGS sequence"/>
</dbReference>
<gene>
    <name evidence="1" type="ORF">DAPPUDRAFT_235501</name>
</gene>
<evidence type="ECO:0000313" key="2">
    <source>
        <dbReference type="Proteomes" id="UP000000305"/>
    </source>
</evidence>
<sequence>MLATMNTSSCPTSTESSKPDVLVNVVAPHQPEQPIPVDGTTNNVIEDSTTSITTSEIYQKEKPPIPKKIMTIMANKLEFIDEAPDVLDKPKLPTNRDSEMETSIPETVLQEMWQMPSTKADEKMAIGEIQKFARQMTKAVTMLDPEIIDRPKIFQLDFTREVKVGESLKKTKSYTLIASYSLIENVMADEENQVDDSGEKTEIRGVRFCGVYDDLNTPADFENYNGATLRNDQEVSAASAF</sequence>
<keyword evidence="2" id="KW-1185">Reference proteome</keyword>
<evidence type="ECO:0000313" key="1">
    <source>
        <dbReference type="EMBL" id="EFX87663.1"/>
    </source>
</evidence>
<dbReference type="HOGENOM" id="CLU_1152759_0_0_1"/>
<proteinExistence type="predicted"/>
<accession>E9FZ45</accession>
<protein>
    <submittedName>
        <fullName evidence="1">Uncharacterized protein</fullName>
    </submittedName>
</protein>
<dbReference type="KEGG" id="dpx:DAPPUDRAFT_235501"/>
<organism evidence="1 2">
    <name type="scientific">Daphnia pulex</name>
    <name type="common">Water flea</name>
    <dbReference type="NCBI Taxonomy" id="6669"/>
    <lineage>
        <taxon>Eukaryota</taxon>
        <taxon>Metazoa</taxon>
        <taxon>Ecdysozoa</taxon>
        <taxon>Arthropoda</taxon>
        <taxon>Crustacea</taxon>
        <taxon>Branchiopoda</taxon>
        <taxon>Diplostraca</taxon>
        <taxon>Cladocera</taxon>
        <taxon>Anomopoda</taxon>
        <taxon>Daphniidae</taxon>
        <taxon>Daphnia</taxon>
    </lineage>
</organism>
<dbReference type="EMBL" id="GL732527">
    <property type="protein sequence ID" value="EFX87663.1"/>
    <property type="molecule type" value="Genomic_DNA"/>
</dbReference>
<dbReference type="AlphaFoldDB" id="E9FZ45"/>
<reference evidence="1 2" key="1">
    <citation type="journal article" date="2011" name="Science">
        <title>The ecoresponsive genome of Daphnia pulex.</title>
        <authorList>
            <person name="Colbourne J.K."/>
            <person name="Pfrender M.E."/>
            <person name="Gilbert D."/>
            <person name="Thomas W.K."/>
            <person name="Tucker A."/>
            <person name="Oakley T.H."/>
            <person name="Tokishita S."/>
            <person name="Aerts A."/>
            <person name="Arnold G.J."/>
            <person name="Basu M.K."/>
            <person name="Bauer D.J."/>
            <person name="Caceres C.E."/>
            <person name="Carmel L."/>
            <person name="Casola C."/>
            <person name="Choi J.H."/>
            <person name="Detter J.C."/>
            <person name="Dong Q."/>
            <person name="Dusheyko S."/>
            <person name="Eads B.D."/>
            <person name="Frohlich T."/>
            <person name="Geiler-Samerotte K.A."/>
            <person name="Gerlach D."/>
            <person name="Hatcher P."/>
            <person name="Jogdeo S."/>
            <person name="Krijgsveld J."/>
            <person name="Kriventseva E.V."/>
            <person name="Kultz D."/>
            <person name="Laforsch C."/>
            <person name="Lindquist E."/>
            <person name="Lopez J."/>
            <person name="Manak J.R."/>
            <person name="Muller J."/>
            <person name="Pangilinan J."/>
            <person name="Patwardhan R.P."/>
            <person name="Pitluck S."/>
            <person name="Pritham E.J."/>
            <person name="Rechtsteiner A."/>
            <person name="Rho M."/>
            <person name="Rogozin I.B."/>
            <person name="Sakarya O."/>
            <person name="Salamov A."/>
            <person name="Schaack S."/>
            <person name="Shapiro H."/>
            <person name="Shiga Y."/>
            <person name="Skalitzky C."/>
            <person name="Smith Z."/>
            <person name="Souvorov A."/>
            <person name="Sung W."/>
            <person name="Tang Z."/>
            <person name="Tsuchiya D."/>
            <person name="Tu H."/>
            <person name="Vos H."/>
            <person name="Wang M."/>
            <person name="Wolf Y.I."/>
            <person name="Yamagata H."/>
            <person name="Yamada T."/>
            <person name="Ye Y."/>
            <person name="Shaw J.R."/>
            <person name="Andrews J."/>
            <person name="Crease T.J."/>
            <person name="Tang H."/>
            <person name="Lucas S.M."/>
            <person name="Robertson H.M."/>
            <person name="Bork P."/>
            <person name="Koonin E.V."/>
            <person name="Zdobnov E.M."/>
            <person name="Grigoriev I.V."/>
            <person name="Lynch M."/>
            <person name="Boore J.L."/>
        </authorList>
    </citation>
    <scope>NUCLEOTIDE SEQUENCE [LARGE SCALE GENOMIC DNA]</scope>
</reference>